<proteinExistence type="predicted"/>
<evidence type="ECO:0000259" key="2">
    <source>
        <dbReference type="Pfam" id="PF20661"/>
    </source>
</evidence>
<dbReference type="RefSeq" id="WP_285762472.1">
    <property type="nucleotide sequence ID" value="NZ_BSYJ01000001.1"/>
</dbReference>
<sequence length="86" mass="9271">MAEEIYSNGSGKAAAGRGKGRAPKQDSKLEDLGEERSISSRLRARERLTDDVESFLASGGTISEIDPNVTADPPRKPQPKYGSRPI</sequence>
<organism evidence="3 4">
    <name type="scientific">Biformimicrobium ophioploci</name>
    <dbReference type="NCBI Taxonomy" id="3036711"/>
    <lineage>
        <taxon>Bacteria</taxon>
        <taxon>Pseudomonadati</taxon>
        <taxon>Pseudomonadota</taxon>
        <taxon>Gammaproteobacteria</taxon>
        <taxon>Cellvibrionales</taxon>
        <taxon>Microbulbiferaceae</taxon>
        <taxon>Biformimicrobium</taxon>
    </lineage>
</organism>
<protein>
    <submittedName>
        <fullName evidence="3">Transcriptional regulator SutA</fullName>
    </submittedName>
</protein>
<gene>
    <name evidence="3" type="primary">sutA</name>
    <name evidence="3" type="ORF">MNKW57_02720</name>
</gene>
<evidence type="ECO:0000313" key="3">
    <source>
        <dbReference type="EMBL" id="GMG85951.1"/>
    </source>
</evidence>
<keyword evidence="4" id="KW-1185">Reference proteome</keyword>
<feature type="domain" description="Transcriptional regulator SutA RNAP-binding" evidence="2">
    <location>
        <begin position="40"/>
        <end position="73"/>
    </location>
</feature>
<evidence type="ECO:0000313" key="4">
    <source>
        <dbReference type="Proteomes" id="UP001224392"/>
    </source>
</evidence>
<evidence type="ECO:0000256" key="1">
    <source>
        <dbReference type="SAM" id="MobiDB-lite"/>
    </source>
</evidence>
<feature type="compositionally biased region" description="Basic and acidic residues" evidence="1">
    <location>
        <begin position="23"/>
        <end position="50"/>
    </location>
</feature>
<accession>A0ABQ6LV71</accession>
<dbReference type="Proteomes" id="UP001224392">
    <property type="component" value="Unassembled WGS sequence"/>
</dbReference>
<dbReference type="EMBL" id="BSYJ01000001">
    <property type="protein sequence ID" value="GMG85951.1"/>
    <property type="molecule type" value="Genomic_DNA"/>
</dbReference>
<dbReference type="Pfam" id="PF20661">
    <property type="entry name" value="SutA-RBD"/>
    <property type="match status" value="1"/>
</dbReference>
<name>A0ABQ6LV71_9GAMM</name>
<reference evidence="3 4" key="1">
    <citation type="submission" date="2023-04" db="EMBL/GenBank/DDBJ databases">
        <title>Marinobulbifer ophiurae gen. nov., sp. Nov., isolate from tissue of brittle star Ophioplocus japonicus.</title>
        <authorList>
            <person name="Kawano K."/>
            <person name="Sawayama S."/>
            <person name="Nakagawa S."/>
        </authorList>
    </citation>
    <scope>NUCLEOTIDE SEQUENCE [LARGE SCALE GENOMIC DNA]</scope>
    <source>
        <strain evidence="3 4">NKW57</strain>
    </source>
</reference>
<dbReference type="InterPro" id="IPR049191">
    <property type="entry name" value="SutA_RBD"/>
</dbReference>
<comment type="caution">
    <text evidence="3">The sequence shown here is derived from an EMBL/GenBank/DDBJ whole genome shotgun (WGS) entry which is preliminary data.</text>
</comment>
<feature type="region of interest" description="Disordered" evidence="1">
    <location>
        <begin position="1"/>
        <end position="86"/>
    </location>
</feature>